<protein>
    <recommendedName>
        <fullName evidence="4">DUF1648 domain-containing protein</fullName>
    </recommendedName>
</protein>
<sequence>MKREVAKSSIYNLAIVINTLGLVVSIFIALFLLPPQIPLFYGNLQTTSQIVSRLFYPFPVVLSLAFSLLNKALDKKTDLYLTSICKIATLIATVFAIVALTKIYLLVGYRKL</sequence>
<proteinExistence type="predicted"/>
<organism evidence="2 3">
    <name type="scientific">Candidatus Nealsonbacteria bacterium RIFOXYC1_FULL_40_7</name>
    <dbReference type="NCBI Taxonomy" id="1801678"/>
    <lineage>
        <taxon>Bacteria</taxon>
        <taxon>Candidatus Nealsoniibacteriota</taxon>
    </lineage>
</organism>
<name>A0A1G2EN76_9BACT</name>
<evidence type="ECO:0008006" key="4">
    <source>
        <dbReference type="Google" id="ProtNLM"/>
    </source>
</evidence>
<dbReference type="EMBL" id="MHMN01000048">
    <property type="protein sequence ID" value="OGZ27236.1"/>
    <property type="molecule type" value="Genomic_DNA"/>
</dbReference>
<reference evidence="2 3" key="1">
    <citation type="journal article" date="2016" name="Nat. Commun.">
        <title>Thousands of microbial genomes shed light on interconnected biogeochemical processes in an aquifer system.</title>
        <authorList>
            <person name="Anantharaman K."/>
            <person name="Brown C.T."/>
            <person name="Hug L.A."/>
            <person name="Sharon I."/>
            <person name="Castelle C.J."/>
            <person name="Probst A.J."/>
            <person name="Thomas B.C."/>
            <person name="Singh A."/>
            <person name="Wilkins M.J."/>
            <person name="Karaoz U."/>
            <person name="Brodie E.L."/>
            <person name="Williams K.H."/>
            <person name="Hubbard S.S."/>
            <person name="Banfield J.F."/>
        </authorList>
    </citation>
    <scope>NUCLEOTIDE SEQUENCE [LARGE SCALE GENOMIC DNA]</scope>
</reference>
<keyword evidence="1" id="KW-0472">Membrane</keyword>
<comment type="caution">
    <text evidence="2">The sequence shown here is derived from an EMBL/GenBank/DDBJ whole genome shotgun (WGS) entry which is preliminary data.</text>
</comment>
<feature type="transmembrane region" description="Helical" evidence="1">
    <location>
        <begin position="12"/>
        <end position="34"/>
    </location>
</feature>
<gene>
    <name evidence="2" type="ORF">A2427_02300</name>
</gene>
<keyword evidence="1" id="KW-1133">Transmembrane helix</keyword>
<feature type="transmembrane region" description="Helical" evidence="1">
    <location>
        <begin position="85"/>
        <end position="107"/>
    </location>
</feature>
<evidence type="ECO:0000313" key="3">
    <source>
        <dbReference type="Proteomes" id="UP000176326"/>
    </source>
</evidence>
<accession>A0A1G2EN76</accession>
<keyword evidence="1" id="KW-0812">Transmembrane</keyword>
<feature type="transmembrane region" description="Helical" evidence="1">
    <location>
        <begin position="54"/>
        <end position="73"/>
    </location>
</feature>
<dbReference type="Proteomes" id="UP000176326">
    <property type="component" value="Unassembled WGS sequence"/>
</dbReference>
<dbReference type="AlphaFoldDB" id="A0A1G2EN76"/>
<evidence type="ECO:0000256" key="1">
    <source>
        <dbReference type="SAM" id="Phobius"/>
    </source>
</evidence>
<evidence type="ECO:0000313" key="2">
    <source>
        <dbReference type="EMBL" id="OGZ27236.1"/>
    </source>
</evidence>